<accession>A0A833LWT0</accession>
<sequence length="442" mass="49558">MLALSSFLSSASLRRLTLILACSVPAVLLSASCASATAFQGCSVLDVKMPELIEAEWDTPIPEIEDKANDMTHFYEEAAALLRGRRKEPIRIAFYGDSNMTMDFISGELRRSLQLGYGDAGHGYVALGRPWSWYKHMDVEHDVDSGWISYTVSTNRAPDIRYGFAGISAHSTRPGAVTYVATAPEGSPVGLTAQVFDLYYMKEPGYGTFEIRADGELIHTVDSYAPVPEPAVFRFTLPDAAHRIEFVSGPKPVRLFGVTLERARPGFVVDSLGVGALNCFMQVKQDRAVVVETLRRRNYDLVMWLTGSNMWNPGGHPMWMKDLIERHREALPGRSILLMSPPGFIDHVTDTKTHWRMKQVQKEKRDIAIANKTAYWDLQSAMGGEAVIAQYYKKGWAQWDLVHLRQEGGAYLGRRIHYALWMGLKKYLEKNPEAGCSRKTGR</sequence>
<keyword evidence="1" id="KW-0732">Signal</keyword>
<feature type="chain" id="PRO_5032659473" description="SGNH hydrolase-type esterase domain-containing protein" evidence="1">
    <location>
        <begin position="37"/>
        <end position="442"/>
    </location>
</feature>
<feature type="signal peptide" evidence="1">
    <location>
        <begin position="1"/>
        <end position="36"/>
    </location>
</feature>
<dbReference type="Proteomes" id="UP000460298">
    <property type="component" value="Unassembled WGS sequence"/>
</dbReference>
<dbReference type="InterPro" id="IPR036514">
    <property type="entry name" value="SGNH_hydro_sf"/>
</dbReference>
<reference evidence="2 3" key="1">
    <citation type="submission" date="2019-10" db="EMBL/GenBank/DDBJ databases">
        <title>Extracellular Electron Transfer in a Candidatus Methanoperedens spp. Enrichment Culture.</title>
        <authorList>
            <person name="Berger S."/>
            <person name="Rangel Shaw D."/>
            <person name="Berben T."/>
            <person name="In 'T Zandt M."/>
            <person name="Frank J."/>
            <person name="Reimann J."/>
            <person name="Jetten M.S.M."/>
            <person name="Welte C.U."/>
        </authorList>
    </citation>
    <scope>NUCLEOTIDE SEQUENCE [LARGE SCALE GENOMIC DNA]</scope>
    <source>
        <strain evidence="2">SB12</strain>
    </source>
</reference>
<dbReference type="Gene3D" id="2.60.120.1360">
    <property type="match status" value="1"/>
</dbReference>
<name>A0A833LWT0_9LEPT</name>
<evidence type="ECO:0000313" key="3">
    <source>
        <dbReference type="Proteomes" id="UP000460298"/>
    </source>
</evidence>
<dbReference type="Gene3D" id="3.40.50.1110">
    <property type="entry name" value="SGNH hydrolase"/>
    <property type="match status" value="1"/>
</dbReference>
<comment type="caution">
    <text evidence="2">The sequence shown here is derived from an EMBL/GenBank/DDBJ whole genome shotgun (WGS) entry which is preliminary data.</text>
</comment>
<proteinExistence type="predicted"/>
<gene>
    <name evidence="2" type="ORF">F9K24_18390</name>
</gene>
<evidence type="ECO:0000256" key="1">
    <source>
        <dbReference type="SAM" id="SignalP"/>
    </source>
</evidence>
<dbReference type="AlphaFoldDB" id="A0A833LWT0"/>
<evidence type="ECO:0000313" key="2">
    <source>
        <dbReference type="EMBL" id="KAB2929870.1"/>
    </source>
</evidence>
<organism evidence="2 3">
    <name type="scientific">Leptonema illini</name>
    <dbReference type="NCBI Taxonomy" id="183"/>
    <lineage>
        <taxon>Bacteria</taxon>
        <taxon>Pseudomonadati</taxon>
        <taxon>Spirochaetota</taxon>
        <taxon>Spirochaetia</taxon>
        <taxon>Leptospirales</taxon>
        <taxon>Leptospiraceae</taxon>
        <taxon>Leptonema</taxon>
    </lineage>
</organism>
<dbReference type="GO" id="GO:0016788">
    <property type="term" value="F:hydrolase activity, acting on ester bonds"/>
    <property type="evidence" value="ECO:0007669"/>
    <property type="project" value="UniProtKB-ARBA"/>
</dbReference>
<dbReference type="EMBL" id="WBUI01000025">
    <property type="protein sequence ID" value="KAB2929870.1"/>
    <property type="molecule type" value="Genomic_DNA"/>
</dbReference>
<evidence type="ECO:0008006" key="4">
    <source>
        <dbReference type="Google" id="ProtNLM"/>
    </source>
</evidence>
<protein>
    <recommendedName>
        <fullName evidence="4">SGNH hydrolase-type esterase domain-containing protein</fullName>
    </recommendedName>
</protein>
<dbReference type="SUPFAM" id="SSF52266">
    <property type="entry name" value="SGNH hydrolase"/>
    <property type="match status" value="1"/>
</dbReference>